<dbReference type="AlphaFoldDB" id="A0A9P8TKE9"/>
<dbReference type="OrthoDB" id="265761at2759"/>
<evidence type="ECO:0000256" key="1">
    <source>
        <dbReference type="ARBA" id="ARBA00038476"/>
    </source>
</evidence>
<keyword evidence="3" id="KW-1185">Reference proteome</keyword>
<evidence type="ECO:0008006" key="4">
    <source>
        <dbReference type="Google" id="ProtNLM"/>
    </source>
</evidence>
<evidence type="ECO:0000313" key="2">
    <source>
        <dbReference type="EMBL" id="KAH3682024.1"/>
    </source>
</evidence>
<comment type="caution">
    <text evidence="2">The sequence shown here is derived from an EMBL/GenBank/DDBJ whole genome shotgun (WGS) entry which is preliminary data.</text>
</comment>
<dbReference type="PANTHER" id="PTHR12475:SF4">
    <property type="entry name" value="PROTEIN THEM6"/>
    <property type="match status" value="1"/>
</dbReference>
<dbReference type="InterPro" id="IPR051490">
    <property type="entry name" value="THEM6_lcsJ_thioesterase"/>
</dbReference>
<gene>
    <name evidence="2" type="ORF">WICPIJ_007016</name>
</gene>
<dbReference type="CDD" id="cd00586">
    <property type="entry name" value="4HBT"/>
    <property type="match status" value="1"/>
</dbReference>
<evidence type="ECO:0000313" key="3">
    <source>
        <dbReference type="Proteomes" id="UP000774326"/>
    </source>
</evidence>
<reference evidence="2" key="2">
    <citation type="submission" date="2021-01" db="EMBL/GenBank/DDBJ databases">
        <authorList>
            <person name="Schikora-Tamarit M.A."/>
        </authorList>
    </citation>
    <scope>NUCLEOTIDE SEQUENCE</scope>
    <source>
        <strain evidence="2">CBS2887</strain>
    </source>
</reference>
<comment type="similarity">
    <text evidence="1">Belongs to the lcsJ thioesterase family.</text>
</comment>
<reference evidence="2" key="1">
    <citation type="journal article" date="2021" name="Open Biol.">
        <title>Shared evolutionary footprints suggest mitochondrial oxidative damage underlies multiple complex I losses in fungi.</title>
        <authorList>
            <person name="Schikora-Tamarit M.A."/>
            <person name="Marcet-Houben M."/>
            <person name="Nosek J."/>
            <person name="Gabaldon T."/>
        </authorList>
    </citation>
    <scope>NUCLEOTIDE SEQUENCE</scope>
    <source>
        <strain evidence="2">CBS2887</strain>
    </source>
</reference>
<proteinExistence type="inferred from homology"/>
<name>A0A9P8TKE9_WICPI</name>
<protein>
    <recommendedName>
        <fullName evidence="4">Thioesterase domain-containing protein</fullName>
    </recommendedName>
</protein>
<dbReference type="SUPFAM" id="SSF54637">
    <property type="entry name" value="Thioesterase/thiol ester dehydrase-isomerase"/>
    <property type="match status" value="1"/>
</dbReference>
<dbReference type="PANTHER" id="PTHR12475">
    <property type="match status" value="1"/>
</dbReference>
<organism evidence="2 3">
    <name type="scientific">Wickerhamomyces pijperi</name>
    <name type="common">Yeast</name>
    <name type="synonym">Pichia pijperi</name>
    <dbReference type="NCBI Taxonomy" id="599730"/>
    <lineage>
        <taxon>Eukaryota</taxon>
        <taxon>Fungi</taxon>
        <taxon>Dikarya</taxon>
        <taxon>Ascomycota</taxon>
        <taxon>Saccharomycotina</taxon>
        <taxon>Saccharomycetes</taxon>
        <taxon>Phaffomycetales</taxon>
        <taxon>Wickerhamomycetaceae</taxon>
        <taxon>Wickerhamomyces</taxon>
    </lineage>
</organism>
<dbReference type="Proteomes" id="UP000774326">
    <property type="component" value="Unassembled WGS sequence"/>
</dbReference>
<sequence>MSIAFKITKVVLALFAISTYKSLPLAYYFRIYWVFFKRLYLFKIVSKYKHETKSIFEVSKYNTYNSPMECDFYLHKSNSCYSEELDIARSELMTSVLQKFFTEYQTESKQFPFVPVASLWTSFKKEIKPFEKYAIESRILGWDEKWIFVISKFVKVNGVVASTSITKYVLKDGRKTIKPREAIKFQGLWSEEVEQEAVKGLEFVKFFVSNEEIEGIDMQ</sequence>
<dbReference type="Gene3D" id="3.10.129.10">
    <property type="entry name" value="Hotdog Thioesterase"/>
    <property type="match status" value="1"/>
</dbReference>
<dbReference type="EMBL" id="JAEUBG010004036">
    <property type="protein sequence ID" value="KAH3682024.1"/>
    <property type="molecule type" value="Genomic_DNA"/>
</dbReference>
<dbReference type="Pfam" id="PF13279">
    <property type="entry name" value="4HBT_2"/>
    <property type="match status" value="1"/>
</dbReference>
<accession>A0A9P8TKE9</accession>
<dbReference type="InterPro" id="IPR029069">
    <property type="entry name" value="HotDog_dom_sf"/>
</dbReference>